<sequence>MKNNKGFTLIETIVATSLVMMVIVSLIPAVNILSKERMSLQQKRSISNELHSELQSYVWTNRHPRLPIHFVKEIKGVRAVFSFTAERELLKGCVTWTNAQKREEKLCLYGYPAK</sequence>
<keyword evidence="2" id="KW-0178">Competence</keyword>
<reference evidence="4 5" key="1">
    <citation type="submission" date="2019-07" db="EMBL/GenBank/DDBJ databases">
        <title>Genomic analysis of Lentibacillus sp. NKC851-2.</title>
        <authorList>
            <person name="Oh Y.J."/>
        </authorList>
    </citation>
    <scope>NUCLEOTIDE SEQUENCE [LARGE SCALE GENOMIC DNA]</scope>
    <source>
        <strain evidence="4 5">NKC851-2</strain>
    </source>
</reference>
<keyword evidence="3" id="KW-1133">Transmembrane helix</keyword>
<comment type="subcellular location">
    <subcellularLocation>
        <location evidence="1">Cell surface</location>
    </subcellularLocation>
</comment>
<accession>A0A549YLE2</accession>
<evidence type="ECO:0000313" key="4">
    <source>
        <dbReference type="EMBL" id="TRM12701.1"/>
    </source>
</evidence>
<keyword evidence="3" id="KW-0812">Transmembrane</keyword>
<evidence type="ECO:0000256" key="2">
    <source>
        <dbReference type="ARBA" id="ARBA00023287"/>
    </source>
</evidence>
<evidence type="ECO:0000313" key="5">
    <source>
        <dbReference type="Proteomes" id="UP000319280"/>
    </source>
</evidence>
<dbReference type="EMBL" id="VJMZ01000001">
    <property type="protein sequence ID" value="TRM12701.1"/>
    <property type="molecule type" value="Genomic_DNA"/>
</dbReference>
<feature type="transmembrane region" description="Helical" evidence="3">
    <location>
        <begin position="12"/>
        <end position="34"/>
    </location>
</feature>
<dbReference type="Pfam" id="PF07963">
    <property type="entry name" value="N_methyl"/>
    <property type="match status" value="1"/>
</dbReference>
<organism evidence="4 5">
    <name type="scientific">Lentibacillus cibarius</name>
    <dbReference type="NCBI Taxonomy" id="2583219"/>
    <lineage>
        <taxon>Bacteria</taxon>
        <taxon>Bacillati</taxon>
        <taxon>Bacillota</taxon>
        <taxon>Bacilli</taxon>
        <taxon>Bacillales</taxon>
        <taxon>Bacillaceae</taxon>
        <taxon>Lentibacillus</taxon>
    </lineage>
</organism>
<keyword evidence="5" id="KW-1185">Reference proteome</keyword>
<evidence type="ECO:0000256" key="1">
    <source>
        <dbReference type="ARBA" id="ARBA00004241"/>
    </source>
</evidence>
<dbReference type="GO" id="GO:0009986">
    <property type="term" value="C:cell surface"/>
    <property type="evidence" value="ECO:0007669"/>
    <property type="project" value="UniProtKB-SubCell"/>
</dbReference>
<proteinExistence type="predicted"/>
<dbReference type="AlphaFoldDB" id="A0A549YLE2"/>
<evidence type="ECO:0000256" key="3">
    <source>
        <dbReference type="SAM" id="Phobius"/>
    </source>
</evidence>
<comment type="caution">
    <text evidence="4">The sequence shown here is derived from an EMBL/GenBank/DDBJ whole genome shotgun (WGS) entry which is preliminary data.</text>
</comment>
<keyword evidence="3" id="KW-0472">Membrane</keyword>
<dbReference type="GO" id="GO:0030420">
    <property type="term" value="P:establishment of competence for transformation"/>
    <property type="evidence" value="ECO:0007669"/>
    <property type="project" value="UniProtKB-KW"/>
</dbReference>
<gene>
    <name evidence="4" type="ORF">FH966_13870</name>
</gene>
<name>A0A549YLE2_9BACI</name>
<dbReference type="RefSeq" id="WP_142791643.1">
    <property type="nucleotide sequence ID" value="NZ_VJMZ01000001.1"/>
</dbReference>
<dbReference type="Proteomes" id="UP000319280">
    <property type="component" value="Unassembled WGS sequence"/>
</dbReference>
<dbReference type="InterPro" id="IPR012902">
    <property type="entry name" value="N_methyl_site"/>
</dbReference>
<protein>
    <submittedName>
        <fullName evidence="4">Type II secretion system protein</fullName>
    </submittedName>
</protein>
<dbReference type="PROSITE" id="PS00409">
    <property type="entry name" value="PROKAR_NTER_METHYL"/>
    <property type="match status" value="1"/>
</dbReference>